<protein>
    <submittedName>
        <fullName evidence="1">Uncharacterized protein</fullName>
    </submittedName>
</protein>
<reference evidence="1" key="1">
    <citation type="submission" date="2019-08" db="EMBL/GenBank/DDBJ databases">
        <authorList>
            <person name="Kucharzyk K."/>
            <person name="Murdoch R.W."/>
            <person name="Higgins S."/>
            <person name="Loffler F."/>
        </authorList>
    </citation>
    <scope>NUCLEOTIDE SEQUENCE</scope>
</reference>
<organism evidence="1">
    <name type="scientific">bioreactor metagenome</name>
    <dbReference type="NCBI Taxonomy" id="1076179"/>
    <lineage>
        <taxon>unclassified sequences</taxon>
        <taxon>metagenomes</taxon>
        <taxon>ecological metagenomes</taxon>
    </lineage>
</organism>
<name>A0A645H7W3_9ZZZZ</name>
<accession>A0A645H7W3</accession>
<evidence type="ECO:0000313" key="1">
    <source>
        <dbReference type="EMBL" id="MPN35068.1"/>
    </source>
</evidence>
<proteinExistence type="predicted"/>
<gene>
    <name evidence="1" type="ORF">SDC9_182562</name>
</gene>
<comment type="caution">
    <text evidence="1">The sequence shown here is derived from an EMBL/GenBank/DDBJ whole genome shotgun (WGS) entry which is preliminary data.</text>
</comment>
<sequence>MRIGSCSSIQKASPIRMSVEGIRMEINCAALGHNWIGCKCSVCGCSRETGHQWVVSKECPHCGGKGYIEFISSGTLSYGDSDYGRPFEEPCHYHEPTLYCCLVCGKVKEEE</sequence>
<dbReference type="EMBL" id="VSSQ01088442">
    <property type="protein sequence ID" value="MPN35068.1"/>
    <property type="molecule type" value="Genomic_DNA"/>
</dbReference>
<dbReference type="AlphaFoldDB" id="A0A645H7W3"/>